<comment type="function">
    <text evidence="15">Minor protein of the capsid that localizes along the inner surface of the virion, within the central cavities beneath the L1 pentamers. Plays a role in capsid stabilization through interaction with the major capsid protein L1. Once the virion enters the host cell, L2 escorts the genomic DNA into the nucleus by promoting escape from the endosomal compartments and traffic through the host Golgi network. Mechanistically, the C-terminus of L2 possesses a cell-penetrating peptide that protudes from the host endosome, interacts with host cytoplasmic retromer cargo and thereby mediates the capsid delivery to the host trans-Golgi network. Plays a role through its interaction with host dynein in the intracellular microtubule-dependent transport of viral capsid toward the nucleus. Mediates the viral genome import into the nucleus through binding to host importins. Once within the nucleus, L2 localizes viral genomes to host PML bodies in order to activate early gene expression for establishment of infection. Later on, promotes late gene expression by interacting with the viral E2 protein and by inhibiting its transcriptional activation functions. During virion assembly, encapsidates the genome by direct interaction with the viral DNA.</text>
</comment>
<keyword evidence="10" id="KW-1039">Host endosome</keyword>
<organism evidence="16 17">
    <name type="scientific">Mastomys natalensis papillomavirus (isolate African multimammate rat)</name>
    <name type="common">MnPV</name>
    <dbReference type="NCBI Taxonomy" id="654915"/>
    <lineage>
        <taxon>Viruses</taxon>
        <taxon>Monodnaviria</taxon>
        <taxon>Shotokuvirae</taxon>
        <taxon>Cossaviricota</taxon>
        <taxon>Papovaviricetes</taxon>
        <taxon>Zurhausenvirales</taxon>
        <taxon>Papillomaviridae</taxon>
        <taxon>Firstpapillomavirinae</taxon>
        <taxon>Iotapapillomavirus</taxon>
        <taxon>Mastomys natalensis papillomavirus</taxon>
    </lineage>
</organism>
<name>Q84358_MNPVA</name>
<keyword evidence="2 15" id="KW-0597">Phosphoprotein</keyword>
<evidence type="ECO:0000256" key="10">
    <source>
        <dbReference type="ARBA" id="ARBA00023046"/>
    </source>
</evidence>
<comment type="subcellular location">
    <subcellularLocation>
        <location evidence="15">Virion</location>
    </subcellularLocation>
    <subcellularLocation>
        <location evidence="15">Host nucleus</location>
    </subcellularLocation>
</comment>
<dbReference type="EMBL" id="U01834">
    <property type="protein sequence ID" value="AAA67148.1"/>
    <property type="molecule type" value="Genomic_DNA"/>
</dbReference>
<dbReference type="HAMAP" id="MF_04003">
    <property type="entry name" value="PPV_L2"/>
    <property type="match status" value="1"/>
</dbReference>
<accession>Q84358</accession>
<evidence type="ECO:0000256" key="13">
    <source>
        <dbReference type="ARBA" id="ARBA00023157"/>
    </source>
</evidence>
<keyword evidence="9 15" id="KW-1177">Microtubular inwards viral transport</keyword>
<comment type="subunit">
    <text evidence="15">Interacts with major capsid protein L1. Interacts with E2; this interaction inhibits E2 transcriptional activity but not the DNA replication function E2. Interacts with host HSPA8; this interaction is required for L2 nuclear translocation. Interacts with host importins KPNB2 and KPNB3. Forms a complex with importin alpha2-beta1 heterodimers via interaction with the importin alpha2 adapter. Interacts with host DYNLT1; this interaction is essential for virus intracellular transport during entry. Interacts (via C-terminus) with host retromer subunits VPS35 AND VPS29.</text>
</comment>
<dbReference type="GO" id="GO:0075732">
    <property type="term" value="P:viral penetration into host nucleus"/>
    <property type="evidence" value="ECO:0007669"/>
    <property type="project" value="UniProtKB-KW"/>
</dbReference>
<evidence type="ECO:0000313" key="16">
    <source>
        <dbReference type="EMBL" id="AAA67148.1"/>
    </source>
</evidence>
<evidence type="ECO:0000256" key="6">
    <source>
        <dbReference type="ARBA" id="ARBA00022812"/>
    </source>
</evidence>
<sequence>MSRRRKRHTRVPRDSATHIYQTCKQAGTCPPDVVNKVEGTTTADKILQYGGAAVFLGGLGIGTGRGSGGATGYVPVGETPGISVGARPVPRPNVPLETVGPQDLFPVDAIRPTDPSVIDVASVPTPTDTSINVPEVEVIAEIHPVPPDGPSNTPTTTINTSGSGDAAILEVAPEPSPAVRTRWRASKTTFHNPAFHSFSSTGSTVGEATGMDNIVVYSGSGGRTIGGDSIELMPFTSSDTLDLSIVEETSFGGRTSTPRTKPLPSRLPSRRYYEYRESSLGELWSPRRAMGPTYINPAFEAEDSILFPECSMQAANPDYTGITRLGHLFGTEQGGRVRIGRLGQKTSLHTRSGMAIGPKAYFYKDISSISVVPEESIELSTYTSAAPLGEDAGIIVEDSMEGSFDNITLSSWSHGSMDGLLEDDASYDFHGHLVWGTRRSSKQISMPFRRSWYPETAVYVQEGGSVMDPEASAELVPSRDSARPHVIYRGYNGTDYYLHPSLSRRRRNSRHIYFSDGVLAA</sequence>
<dbReference type="Proteomes" id="UP000007018">
    <property type="component" value="Segment"/>
</dbReference>
<comment type="similarity">
    <text evidence="15">Belongs to the papillomaviridae L2 protein family.</text>
</comment>
<evidence type="ECO:0000313" key="17">
    <source>
        <dbReference type="Proteomes" id="UP000007018"/>
    </source>
</evidence>
<evidence type="ECO:0000256" key="5">
    <source>
        <dbReference type="ARBA" id="ARBA00022581"/>
    </source>
</evidence>
<evidence type="ECO:0000256" key="11">
    <source>
        <dbReference type="ARBA" id="ARBA00023120"/>
    </source>
</evidence>
<gene>
    <name evidence="15 16" type="primary">L2</name>
</gene>
<dbReference type="GO" id="GO:0003677">
    <property type="term" value="F:DNA binding"/>
    <property type="evidence" value="ECO:0007669"/>
    <property type="project" value="UniProtKB-UniRule"/>
</dbReference>
<dbReference type="KEGG" id="vg:1489002"/>
<keyword evidence="1 15" id="KW-1163">Viral penetration into host nucleus</keyword>
<evidence type="ECO:0000256" key="12">
    <source>
        <dbReference type="ARBA" id="ARBA00023125"/>
    </source>
</evidence>
<keyword evidence="3 15" id="KW-0167">Capsid protein</keyword>
<evidence type="ECO:0000256" key="3">
    <source>
        <dbReference type="ARBA" id="ARBA00022561"/>
    </source>
</evidence>
<keyword evidence="7 15" id="KW-0946">Virion</keyword>
<evidence type="ECO:0000256" key="15">
    <source>
        <dbReference type="HAMAP-Rule" id="MF_04003"/>
    </source>
</evidence>
<dbReference type="GO" id="GO:0005198">
    <property type="term" value="F:structural molecule activity"/>
    <property type="evidence" value="ECO:0007669"/>
    <property type="project" value="UniProtKB-UniRule"/>
</dbReference>
<keyword evidence="5 15" id="KW-0945">Host-virus interaction</keyword>
<evidence type="ECO:0000256" key="8">
    <source>
        <dbReference type="ARBA" id="ARBA00022921"/>
    </source>
</evidence>
<evidence type="ECO:0000256" key="14">
    <source>
        <dbReference type="ARBA" id="ARBA00023296"/>
    </source>
</evidence>
<dbReference type="GO" id="GO:0019028">
    <property type="term" value="C:viral capsid"/>
    <property type="evidence" value="ECO:0007669"/>
    <property type="project" value="UniProtKB-UniRule"/>
</dbReference>
<keyword evidence="14 15" id="KW-1160">Virus entry into host cell</keyword>
<feature type="short sequence motif" description="Nuclear localization signal" evidence="15">
    <location>
        <begin position="504"/>
        <end position="512"/>
    </location>
</feature>
<dbReference type="Pfam" id="PF00513">
    <property type="entry name" value="Late_protein_L2"/>
    <property type="match status" value="1"/>
</dbReference>
<keyword evidence="8 15" id="KW-0426">Late protein</keyword>
<evidence type="ECO:0000256" key="2">
    <source>
        <dbReference type="ARBA" id="ARBA00022553"/>
    </source>
</evidence>
<dbReference type="GO" id="GO:0046718">
    <property type="term" value="P:symbiont entry into host cell"/>
    <property type="evidence" value="ECO:0007669"/>
    <property type="project" value="UniProtKB-KW"/>
</dbReference>
<keyword evidence="11 15" id="KW-1176">Cytoplasmic inwards viral transport</keyword>
<keyword evidence="17" id="KW-1185">Reference proteome</keyword>
<reference evidence="16 17" key="1">
    <citation type="journal article" date="1994" name="Virology">
        <title>The Mastomys natalensis papillomavirus: nucleotide sequence, genome organization, and phylogenetic relationship of a rodent papillomavirus involved in tumorigenesis of cutaneous epithelia.</title>
        <authorList>
            <person name="Tan C.H."/>
            <person name="Tachezy R."/>
            <person name="Van Ranst M."/>
            <person name="Chan S.Y."/>
            <person name="Bernard H.U."/>
            <person name="Burk R.D."/>
        </authorList>
    </citation>
    <scope>NUCLEOTIDE SEQUENCE [LARGE SCALE GENOMIC DNA]</scope>
    <source>
        <strain evidence="17">Isolate African multimammate rat</strain>
    </source>
</reference>
<comment type="PTM">
    <text evidence="15">Highly phosphorylated.</text>
</comment>
<proteinExistence type="inferred from homology"/>
<comment type="caution">
    <text evidence="15">Lacks conserved residue(s) required for the propagation of feature annotation.</text>
</comment>
<dbReference type="GO" id="GO:0043657">
    <property type="term" value="C:host cell"/>
    <property type="evidence" value="ECO:0007669"/>
    <property type="project" value="GOC"/>
</dbReference>
<keyword evidence="4 15" id="KW-1048">Host nucleus</keyword>
<dbReference type="RefSeq" id="NP_042018.1">
    <property type="nucleotide sequence ID" value="NC_001605.1"/>
</dbReference>
<keyword evidence="12 15" id="KW-0238">DNA-binding</keyword>
<evidence type="ECO:0000256" key="7">
    <source>
        <dbReference type="ARBA" id="ARBA00022844"/>
    </source>
</evidence>
<dbReference type="GO" id="GO:0042025">
    <property type="term" value="C:host cell nucleus"/>
    <property type="evidence" value="ECO:0007669"/>
    <property type="project" value="UniProtKB-SubCell"/>
</dbReference>
<organismHost>
    <name type="scientific">Mastomys natalensis</name>
    <name type="common">African soft-furred rat</name>
    <name type="synonym">Praomys natalensis</name>
    <dbReference type="NCBI Taxonomy" id="10112"/>
</organismHost>
<evidence type="ECO:0000256" key="1">
    <source>
        <dbReference type="ARBA" id="ARBA00022524"/>
    </source>
</evidence>
<dbReference type="GeneID" id="1489002"/>
<evidence type="ECO:0000256" key="9">
    <source>
        <dbReference type="ARBA" id="ARBA00022952"/>
    </source>
</evidence>
<protein>
    <recommendedName>
        <fullName evidence="15">Minor capsid protein L2</fullName>
    </recommendedName>
</protein>
<evidence type="ECO:0000256" key="4">
    <source>
        <dbReference type="ARBA" id="ARBA00022562"/>
    </source>
</evidence>
<feature type="disulfide bond" evidence="15">
    <location>
        <begin position="23"/>
        <end position="29"/>
    </location>
</feature>
<keyword evidence="6" id="KW-1040">Host Golgi apparatus</keyword>
<keyword evidence="13 15" id="KW-1015">Disulfide bond</keyword>
<dbReference type="InterPro" id="IPR000784">
    <property type="entry name" value="Late_L2"/>
</dbReference>
<dbReference type="GO" id="GO:0075521">
    <property type="term" value="P:microtubule-dependent intracellular transport of viral material towards nucleus"/>
    <property type="evidence" value="ECO:0007669"/>
    <property type="project" value="UniProtKB-UniRule"/>
</dbReference>